<feature type="transmembrane region" description="Helical" evidence="6">
    <location>
        <begin position="52"/>
        <end position="72"/>
    </location>
</feature>
<evidence type="ECO:0000313" key="7">
    <source>
        <dbReference type="EMBL" id="MBD2295784.1"/>
    </source>
</evidence>
<comment type="subcellular location">
    <subcellularLocation>
        <location evidence="1">Membrane</location>
        <topology evidence="1">Multi-pass membrane protein</topology>
    </subcellularLocation>
</comment>
<reference evidence="8" key="1">
    <citation type="journal article" date="2020" name="ISME J.">
        <title>Comparative genomics reveals insights into cyanobacterial evolution and habitat adaptation.</title>
        <authorList>
            <person name="Chen M.Y."/>
            <person name="Teng W.K."/>
            <person name="Zhao L."/>
            <person name="Hu C.X."/>
            <person name="Zhou Y.K."/>
            <person name="Han B.P."/>
            <person name="Song L.R."/>
            <person name="Shu W.S."/>
        </authorList>
    </citation>
    <scope>NUCLEOTIDE SEQUENCE [LARGE SCALE GENOMIC DNA]</scope>
    <source>
        <strain evidence="8">FACHB-251</strain>
    </source>
</reference>
<dbReference type="InterPro" id="IPR003339">
    <property type="entry name" value="ABC/ECF_trnsptr_transmembrane"/>
</dbReference>
<feature type="transmembrane region" description="Helical" evidence="6">
    <location>
        <begin position="78"/>
        <end position="96"/>
    </location>
</feature>
<organism evidence="7 8">
    <name type="scientific">Anabaena sphaerica FACHB-251</name>
    <dbReference type="NCBI Taxonomy" id="2692883"/>
    <lineage>
        <taxon>Bacteria</taxon>
        <taxon>Bacillati</taxon>
        <taxon>Cyanobacteriota</taxon>
        <taxon>Cyanophyceae</taxon>
        <taxon>Nostocales</taxon>
        <taxon>Nostocaceae</taxon>
        <taxon>Anabaena</taxon>
    </lineage>
</organism>
<dbReference type="AlphaFoldDB" id="A0A926WL73"/>
<dbReference type="PANTHER" id="PTHR34857">
    <property type="entry name" value="SLL0384 PROTEIN"/>
    <property type="match status" value="1"/>
</dbReference>
<dbReference type="InterPro" id="IPR051611">
    <property type="entry name" value="ECF_transporter_component"/>
</dbReference>
<dbReference type="GO" id="GO:0005886">
    <property type="term" value="C:plasma membrane"/>
    <property type="evidence" value="ECO:0007669"/>
    <property type="project" value="UniProtKB-ARBA"/>
</dbReference>
<keyword evidence="5 6" id="KW-0472">Membrane</keyword>
<sequence length="217" mass="23927">MLKISLPLRLQLSLIIVIGSAFLKHYSWSNLLVYGAIALLWVWLLRVPIRKLGGLVGAELIFLSLVALPLGWEKASFLLVRSLICLIVMSSFLLTLPPHSFGIALKGLPIPAPLKENLLLAGQYLEILLSEVGRMQRSAQLRGLNGVGGWLRYASAAMIGSLYLRTLERAERVYGAMVTRGYNGQLPIDSTLNPKERFTLITVGMTATCITLSSYFL</sequence>
<keyword evidence="4 6" id="KW-1133">Transmembrane helix</keyword>
<dbReference type="Proteomes" id="UP000662185">
    <property type="component" value="Unassembled WGS sequence"/>
</dbReference>
<evidence type="ECO:0000313" key="8">
    <source>
        <dbReference type="Proteomes" id="UP000662185"/>
    </source>
</evidence>
<dbReference type="EMBL" id="JACJQU010000015">
    <property type="protein sequence ID" value="MBD2295784.1"/>
    <property type="molecule type" value="Genomic_DNA"/>
</dbReference>
<evidence type="ECO:0000256" key="1">
    <source>
        <dbReference type="ARBA" id="ARBA00004141"/>
    </source>
</evidence>
<evidence type="ECO:0000256" key="3">
    <source>
        <dbReference type="ARBA" id="ARBA00022692"/>
    </source>
</evidence>
<dbReference type="Pfam" id="PF02361">
    <property type="entry name" value="CbiQ"/>
    <property type="match status" value="1"/>
</dbReference>
<proteinExistence type="predicted"/>
<gene>
    <name evidence="7" type="ORF">H6G06_20470</name>
</gene>
<dbReference type="PANTHER" id="PTHR34857:SF2">
    <property type="entry name" value="SLL0384 PROTEIN"/>
    <property type="match status" value="1"/>
</dbReference>
<keyword evidence="3 6" id="KW-0812">Transmembrane</keyword>
<keyword evidence="8" id="KW-1185">Reference proteome</keyword>
<evidence type="ECO:0000256" key="6">
    <source>
        <dbReference type="SAM" id="Phobius"/>
    </source>
</evidence>
<evidence type="ECO:0000256" key="5">
    <source>
        <dbReference type="ARBA" id="ARBA00023136"/>
    </source>
</evidence>
<name>A0A926WL73_9NOST</name>
<evidence type="ECO:0000256" key="2">
    <source>
        <dbReference type="ARBA" id="ARBA00022475"/>
    </source>
</evidence>
<accession>A0A926WL73</accession>
<keyword evidence="2" id="KW-1003">Cell membrane</keyword>
<dbReference type="CDD" id="cd16914">
    <property type="entry name" value="EcfT"/>
    <property type="match status" value="1"/>
</dbReference>
<feature type="transmembrane region" description="Helical" evidence="6">
    <location>
        <begin position="29"/>
        <end position="45"/>
    </location>
</feature>
<comment type="caution">
    <text evidence="7">The sequence shown here is derived from an EMBL/GenBank/DDBJ whole genome shotgun (WGS) entry which is preliminary data.</text>
</comment>
<protein>
    <submittedName>
        <fullName evidence="7">Energy-coupling factor transporter transmembrane protein EcfT</fullName>
    </submittedName>
</protein>
<evidence type="ECO:0000256" key="4">
    <source>
        <dbReference type="ARBA" id="ARBA00022989"/>
    </source>
</evidence>
<dbReference type="RefSeq" id="WP_190563463.1">
    <property type="nucleotide sequence ID" value="NZ_JACJQU010000015.1"/>
</dbReference>